<evidence type="ECO:0000313" key="10">
    <source>
        <dbReference type="EMBL" id="CAB0038082.1"/>
    </source>
</evidence>
<feature type="compositionally biased region" description="Polar residues" evidence="8">
    <location>
        <begin position="41"/>
        <end position="68"/>
    </location>
</feature>
<dbReference type="PANTHER" id="PTHR37984">
    <property type="entry name" value="PROTEIN CBG26694"/>
    <property type="match status" value="1"/>
</dbReference>
<feature type="domain" description="Reverse transcriptase" evidence="9">
    <location>
        <begin position="182"/>
        <end position="359"/>
    </location>
</feature>
<dbReference type="Pfam" id="PF00078">
    <property type="entry name" value="RVT_1"/>
    <property type="match status" value="1"/>
</dbReference>
<feature type="compositionally biased region" description="Basic and acidic residues" evidence="8">
    <location>
        <begin position="100"/>
        <end position="110"/>
    </location>
</feature>
<keyword evidence="5" id="KW-0255">Endonuclease</keyword>
<feature type="compositionally biased region" description="Low complexity" evidence="8">
    <location>
        <begin position="16"/>
        <end position="31"/>
    </location>
</feature>
<keyword evidence="7" id="KW-0695">RNA-directed DNA polymerase</keyword>
<dbReference type="GO" id="GO:0004519">
    <property type="term" value="F:endonuclease activity"/>
    <property type="evidence" value="ECO:0007669"/>
    <property type="project" value="UniProtKB-KW"/>
</dbReference>
<dbReference type="Gene3D" id="3.10.10.10">
    <property type="entry name" value="HIV Type 1 Reverse Transcriptase, subunit A, domain 1"/>
    <property type="match status" value="1"/>
</dbReference>
<dbReference type="InterPro" id="IPR043502">
    <property type="entry name" value="DNA/RNA_pol_sf"/>
</dbReference>
<dbReference type="GO" id="GO:0008233">
    <property type="term" value="F:peptidase activity"/>
    <property type="evidence" value="ECO:0007669"/>
    <property type="project" value="UniProtKB-KW"/>
</dbReference>
<keyword evidence="2" id="KW-0808">Transferase</keyword>
<keyword evidence="11" id="KW-1185">Reference proteome</keyword>
<keyword evidence="6" id="KW-0378">Hydrolase</keyword>
<dbReference type="FunFam" id="3.10.10.10:FF:000007">
    <property type="entry name" value="Retrovirus-related Pol polyprotein from transposon 17.6-like Protein"/>
    <property type="match status" value="1"/>
</dbReference>
<proteinExistence type="predicted"/>
<evidence type="ECO:0000256" key="2">
    <source>
        <dbReference type="ARBA" id="ARBA00022679"/>
    </source>
</evidence>
<reference evidence="10 11" key="1">
    <citation type="submission" date="2020-02" db="EMBL/GenBank/DDBJ databases">
        <authorList>
            <person name="Ferguson B K."/>
        </authorList>
    </citation>
    <scope>NUCLEOTIDE SEQUENCE [LARGE SCALE GENOMIC DNA]</scope>
</reference>
<dbReference type="EMBL" id="CADCXV010000889">
    <property type="protein sequence ID" value="CAB0038082.1"/>
    <property type="molecule type" value="Genomic_DNA"/>
</dbReference>
<dbReference type="OrthoDB" id="7698356at2759"/>
<keyword evidence="3" id="KW-0548">Nucleotidyltransferase</keyword>
<evidence type="ECO:0000256" key="8">
    <source>
        <dbReference type="SAM" id="MobiDB-lite"/>
    </source>
</evidence>
<evidence type="ECO:0000256" key="6">
    <source>
        <dbReference type="ARBA" id="ARBA00022801"/>
    </source>
</evidence>
<dbReference type="InterPro" id="IPR050951">
    <property type="entry name" value="Retrovirus_Pol_polyprotein"/>
</dbReference>
<feature type="region of interest" description="Disordered" evidence="8">
    <location>
        <begin position="1"/>
        <end position="83"/>
    </location>
</feature>
<evidence type="ECO:0000259" key="9">
    <source>
        <dbReference type="PROSITE" id="PS50878"/>
    </source>
</evidence>
<dbReference type="PANTHER" id="PTHR37984:SF5">
    <property type="entry name" value="PROTEIN NYNRIN-LIKE"/>
    <property type="match status" value="1"/>
</dbReference>
<dbReference type="GO" id="GO:0006508">
    <property type="term" value="P:proteolysis"/>
    <property type="evidence" value="ECO:0007669"/>
    <property type="project" value="UniProtKB-KW"/>
</dbReference>
<sequence>MGIEHSPVKDRPYFLRSSDSSTTSRPASPSSVIVDPVEPTSVGTVSVDSRSVNSDTVDMPSQNGSSAPPVTEGSVSPADLERFRGEMMSRLETFFASHRAQTDDAERRAPAPDNAVAPSGASRGPPRTEIVFQSFWRSAPALWFSILEERFAQREGKPRAQKARRLPPHKLSAAREEFSRLEKAGQMKPSKSPWASPIHMVSKKDGTWRICGDYRRLNSVTKFDSYPIPRLLDFTVMLADKTVFSTLDLKKAFNQIPLNPDDAPKTAVITPFGLYEYTVMTFGLRNAAQSFQRYIDSALRDLDFIFVYLDDILVSSTDMQEHEVHLDILLKRLQRASLRLNYSKCVFGEEKVEFLGYLVSSVGYKPLANKVESIVEFPRPRTIEELRTARGRDAGSPEQIFI</sequence>
<dbReference type="CDD" id="cd01647">
    <property type="entry name" value="RT_LTR"/>
    <property type="match status" value="1"/>
</dbReference>
<dbReference type="PROSITE" id="PS50878">
    <property type="entry name" value="RT_POL"/>
    <property type="match status" value="1"/>
</dbReference>
<name>A0A6H5ILJ3_9HYME</name>
<evidence type="ECO:0000256" key="5">
    <source>
        <dbReference type="ARBA" id="ARBA00022759"/>
    </source>
</evidence>
<evidence type="ECO:0000256" key="3">
    <source>
        <dbReference type="ARBA" id="ARBA00022695"/>
    </source>
</evidence>
<organism evidence="10 11">
    <name type="scientific">Trichogramma brassicae</name>
    <dbReference type="NCBI Taxonomy" id="86971"/>
    <lineage>
        <taxon>Eukaryota</taxon>
        <taxon>Metazoa</taxon>
        <taxon>Ecdysozoa</taxon>
        <taxon>Arthropoda</taxon>
        <taxon>Hexapoda</taxon>
        <taxon>Insecta</taxon>
        <taxon>Pterygota</taxon>
        <taxon>Neoptera</taxon>
        <taxon>Endopterygota</taxon>
        <taxon>Hymenoptera</taxon>
        <taxon>Apocrita</taxon>
        <taxon>Proctotrupomorpha</taxon>
        <taxon>Chalcidoidea</taxon>
        <taxon>Trichogrammatidae</taxon>
        <taxon>Trichogramma</taxon>
    </lineage>
</organism>
<dbReference type="SUPFAM" id="SSF56672">
    <property type="entry name" value="DNA/RNA polymerases"/>
    <property type="match status" value="1"/>
</dbReference>
<evidence type="ECO:0000256" key="1">
    <source>
        <dbReference type="ARBA" id="ARBA00022670"/>
    </source>
</evidence>
<accession>A0A6H5ILJ3</accession>
<feature type="region of interest" description="Disordered" evidence="8">
    <location>
        <begin position="99"/>
        <end position="125"/>
    </location>
</feature>
<dbReference type="AlphaFoldDB" id="A0A6H5ILJ3"/>
<keyword evidence="4" id="KW-0540">Nuclease</keyword>
<feature type="compositionally biased region" description="Basic and acidic residues" evidence="8">
    <location>
        <begin position="1"/>
        <end position="13"/>
    </location>
</feature>
<evidence type="ECO:0000256" key="7">
    <source>
        <dbReference type="ARBA" id="ARBA00022918"/>
    </source>
</evidence>
<dbReference type="InterPro" id="IPR000477">
    <property type="entry name" value="RT_dom"/>
</dbReference>
<dbReference type="GO" id="GO:0003964">
    <property type="term" value="F:RNA-directed DNA polymerase activity"/>
    <property type="evidence" value="ECO:0007669"/>
    <property type="project" value="UniProtKB-KW"/>
</dbReference>
<gene>
    <name evidence="10" type="ORF">TBRA_LOCUS9876</name>
</gene>
<dbReference type="InterPro" id="IPR043128">
    <property type="entry name" value="Rev_trsase/Diguanyl_cyclase"/>
</dbReference>
<keyword evidence="1" id="KW-0645">Protease</keyword>
<evidence type="ECO:0000313" key="11">
    <source>
        <dbReference type="Proteomes" id="UP000479190"/>
    </source>
</evidence>
<evidence type="ECO:0000256" key="4">
    <source>
        <dbReference type="ARBA" id="ARBA00022722"/>
    </source>
</evidence>
<protein>
    <recommendedName>
        <fullName evidence="9">Reverse transcriptase domain-containing protein</fullName>
    </recommendedName>
</protein>
<dbReference type="Proteomes" id="UP000479190">
    <property type="component" value="Unassembled WGS sequence"/>
</dbReference>
<dbReference type="Gene3D" id="3.30.70.270">
    <property type="match status" value="1"/>
</dbReference>